<dbReference type="SUPFAM" id="SSF51556">
    <property type="entry name" value="Metallo-dependent hydrolases"/>
    <property type="match status" value="1"/>
</dbReference>
<proteinExistence type="inferred from homology"/>
<reference evidence="5" key="2">
    <citation type="submission" date="2023-01" db="EMBL/GenBank/DDBJ databases">
        <authorList>
            <person name="Sun Q."/>
            <person name="Evtushenko L."/>
        </authorList>
    </citation>
    <scope>NUCLEOTIDE SEQUENCE</scope>
    <source>
        <strain evidence="5">VKM B-1513</strain>
    </source>
</reference>
<protein>
    <submittedName>
        <fullName evidence="5">Amidohydrolase</fullName>
    </submittedName>
</protein>
<keyword evidence="6" id="KW-1185">Reference proteome</keyword>
<evidence type="ECO:0000313" key="5">
    <source>
        <dbReference type="EMBL" id="GLK51027.1"/>
    </source>
</evidence>
<evidence type="ECO:0000259" key="4">
    <source>
        <dbReference type="Pfam" id="PF01979"/>
    </source>
</evidence>
<comment type="similarity">
    <text evidence="1">Belongs to the TolB family.</text>
</comment>
<dbReference type="RefSeq" id="WP_271185420.1">
    <property type="nucleotide sequence ID" value="NZ_BSFE01000001.1"/>
</dbReference>
<dbReference type="SUPFAM" id="SSF82171">
    <property type="entry name" value="DPP6 N-terminal domain-like"/>
    <property type="match status" value="2"/>
</dbReference>
<dbReference type="Pfam" id="PF07676">
    <property type="entry name" value="PD40"/>
    <property type="match status" value="2"/>
</dbReference>
<dbReference type="Gene3D" id="2.120.10.30">
    <property type="entry name" value="TolB, C-terminal domain"/>
    <property type="match status" value="3"/>
</dbReference>
<keyword evidence="3" id="KW-0732">Signal</keyword>
<reference evidence="5" key="1">
    <citation type="journal article" date="2014" name="Int. J. Syst. Evol. Microbiol.">
        <title>Complete genome sequence of Corynebacterium casei LMG S-19264T (=DSM 44701T), isolated from a smear-ripened cheese.</title>
        <authorList>
            <consortium name="US DOE Joint Genome Institute (JGI-PGF)"/>
            <person name="Walter F."/>
            <person name="Albersmeier A."/>
            <person name="Kalinowski J."/>
            <person name="Ruckert C."/>
        </authorList>
    </citation>
    <scope>NUCLEOTIDE SEQUENCE</scope>
    <source>
        <strain evidence="5">VKM B-1513</strain>
    </source>
</reference>
<dbReference type="GO" id="GO:0016810">
    <property type="term" value="F:hydrolase activity, acting on carbon-nitrogen (but not peptide) bonds"/>
    <property type="evidence" value="ECO:0007669"/>
    <property type="project" value="InterPro"/>
</dbReference>
<organism evidence="5 6">
    <name type="scientific">Maricaulis virginensis</name>
    <dbReference type="NCBI Taxonomy" id="144022"/>
    <lineage>
        <taxon>Bacteria</taxon>
        <taxon>Pseudomonadati</taxon>
        <taxon>Pseudomonadota</taxon>
        <taxon>Alphaproteobacteria</taxon>
        <taxon>Maricaulales</taxon>
        <taxon>Maricaulaceae</taxon>
        <taxon>Maricaulis</taxon>
    </lineage>
</organism>
<dbReference type="Gene3D" id="1.20.58.520">
    <property type="entry name" value="Amidohydrolase"/>
    <property type="match status" value="1"/>
</dbReference>
<dbReference type="Gene3D" id="2.30.40.10">
    <property type="entry name" value="Urease, subunit C, domain 1"/>
    <property type="match status" value="1"/>
</dbReference>
<evidence type="ECO:0000256" key="3">
    <source>
        <dbReference type="SAM" id="SignalP"/>
    </source>
</evidence>
<evidence type="ECO:0000256" key="1">
    <source>
        <dbReference type="ARBA" id="ARBA00009820"/>
    </source>
</evidence>
<dbReference type="InterPro" id="IPR011042">
    <property type="entry name" value="6-blade_b-propeller_TolB-like"/>
</dbReference>
<dbReference type="Pfam" id="PF01979">
    <property type="entry name" value="Amidohydro_1"/>
    <property type="match status" value="1"/>
</dbReference>
<accession>A0A9W6MMB6</accession>
<feature type="signal peptide" evidence="3">
    <location>
        <begin position="1"/>
        <end position="21"/>
    </location>
</feature>
<dbReference type="PANTHER" id="PTHR36842">
    <property type="entry name" value="PROTEIN TOLB HOMOLOG"/>
    <property type="match status" value="1"/>
</dbReference>
<comment type="caution">
    <text evidence="5">The sequence shown here is derived from an EMBL/GenBank/DDBJ whole genome shotgun (WGS) entry which is preliminary data.</text>
</comment>
<dbReference type="EMBL" id="BSFE01000001">
    <property type="protein sequence ID" value="GLK51027.1"/>
    <property type="molecule type" value="Genomic_DNA"/>
</dbReference>
<dbReference type="AlphaFoldDB" id="A0A9W6MMB6"/>
<gene>
    <name evidence="5" type="ORF">GCM10017621_05350</name>
</gene>
<dbReference type="InterPro" id="IPR032466">
    <property type="entry name" value="Metal_Hydrolase"/>
</dbReference>
<feature type="chain" id="PRO_5040954218" evidence="3">
    <location>
        <begin position="22"/>
        <end position="1063"/>
    </location>
</feature>
<dbReference type="Gene3D" id="3.30.110.90">
    <property type="entry name" value="Amidohydrolase"/>
    <property type="match status" value="1"/>
</dbReference>
<dbReference type="PANTHER" id="PTHR36842:SF1">
    <property type="entry name" value="PROTEIN TOLB"/>
    <property type="match status" value="1"/>
</dbReference>
<dbReference type="InterPro" id="IPR011059">
    <property type="entry name" value="Metal-dep_hydrolase_composite"/>
</dbReference>
<evidence type="ECO:0000256" key="2">
    <source>
        <dbReference type="SAM" id="MobiDB-lite"/>
    </source>
</evidence>
<dbReference type="InterPro" id="IPR006680">
    <property type="entry name" value="Amidohydro-rel"/>
</dbReference>
<dbReference type="Gene3D" id="3.40.50.10910">
    <property type="entry name" value="Amidohydrolase"/>
    <property type="match status" value="1"/>
</dbReference>
<dbReference type="Pfam" id="PF26550">
    <property type="entry name" value="Tricorn_2nd"/>
    <property type="match status" value="1"/>
</dbReference>
<dbReference type="InterPro" id="IPR011659">
    <property type="entry name" value="WD40"/>
</dbReference>
<sequence length="1063" mass="116023">MTRFIATLAASTILASAPGLAFQNSDEAEWDVANPPLPTRSIPIEVSEGSWMSLDVSPDGQTIAFDMLGDIYTMPITGGVATNISSGLPWEYQPRFSPDGSRIAFTSDRGGGDNIWIMNADGSDARQLTDESFRLLNNPTWHPSGRYIAARKHFTTQRSAGTGEIWMYHVLGGNGVQLVERPNENFQKELGEPIFSPDGRYVYYTQNVTSGNTFIYAQDSNTELFNIRRYDLETGEIDTVVEGAGGAVRPAPSPDGRYMAFIRRDRIQSGLYIKDLHSGEERRLVETVDQDMQETWGVTGMYPNMDWMPDSSAIVYWADGTFHSVDVASGAVTDIAFEVSDTRDVIDPPRPQVEVAPDTFTTRMPRFATASPDGSQIVFESLGVLWVRDAAGGEPRRLTRAEPGERREITPTWSPDGRTIAFVAWDDQELGSIRTVSARGGRERTVTPEPGHYANPRFSPDGSTLVFEKDSGGYLTAPEWSETTGIYRVPAGGGEMTEVTDSGSLPHFGASNDRVYFTRGGDGASLVSVDLNGHEERTHITGEMITEYQVAPDGAHVAFRQNYDVFVMPLPPGPQSVSGGSNGSALPTVEVSGNGATYFHWSEGGTHLNWSMGPEFFSVPLADFRPDPARETEYTPPESGISLAMTATADRPSGVTAIAGARIITMAGEDGGVIEAGNIIIEGNRIVAVGADVEVPEGARVVNANGMTITPGFIDAHAHGPQGTGDLVPEQNWSAVAHLALGVTTIHDPSSRASHIFTASEYQRAGTYLAPRIYSTGEIVYGARAPSVYAEINSIGDAREHVFRLASQGAHSIKNYNQPRRDQRQQVVAASIEAGLEVVAEGGSNYHMDMAMVADGNTSIEHNLPLSMIYEDVLQMYSQTEVAYTPTLTVTYGGLAGDPYWRQAMNVWEHPILSRHAPPRQLQASSVRRTTAPEEDFVDDDNARTAHMLFERGVDVSIGAHGQQEGLAAHWEMWSFARGGFSPLEALMTATVMPARHLGFDNDLGTIEEGKLADLVFLRANPLEDIGNTDEIEYVMLNGRLYEAETMNELVTGDRQRQPYFWE</sequence>
<name>A0A9W6MMB6_9PROT</name>
<evidence type="ECO:0000313" key="6">
    <source>
        <dbReference type="Proteomes" id="UP001143486"/>
    </source>
</evidence>
<feature type="domain" description="Amidohydrolase-related" evidence="4">
    <location>
        <begin position="924"/>
        <end position="1041"/>
    </location>
</feature>
<feature type="region of interest" description="Disordered" evidence="2">
    <location>
        <begin position="440"/>
        <end position="462"/>
    </location>
</feature>
<dbReference type="SUPFAM" id="SSF51338">
    <property type="entry name" value="Composite domain of metallo-dependent hydrolases"/>
    <property type="match status" value="1"/>
</dbReference>
<dbReference type="Proteomes" id="UP001143486">
    <property type="component" value="Unassembled WGS sequence"/>
</dbReference>